<keyword evidence="1" id="KW-0812">Transmembrane</keyword>
<accession>A0A9N9HI24</accession>
<protein>
    <submittedName>
        <fullName evidence="2">16495_t:CDS:1</fullName>
    </submittedName>
</protein>
<dbReference type="EMBL" id="CAJVPV010013184">
    <property type="protein sequence ID" value="CAG8675586.1"/>
    <property type="molecule type" value="Genomic_DNA"/>
</dbReference>
<dbReference type="Proteomes" id="UP000789342">
    <property type="component" value="Unassembled WGS sequence"/>
</dbReference>
<gene>
    <name evidence="2" type="ORF">AMORRO_LOCUS11013</name>
</gene>
<keyword evidence="3" id="KW-1185">Reference proteome</keyword>
<comment type="caution">
    <text evidence="2">The sequence shown here is derived from an EMBL/GenBank/DDBJ whole genome shotgun (WGS) entry which is preliminary data.</text>
</comment>
<dbReference type="AlphaFoldDB" id="A0A9N9HI24"/>
<organism evidence="2 3">
    <name type="scientific">Acaulospora morrowiae</name>
    <dbReference type="NCBI Taxonomy" id="94023"/>
    <lineage>
        <taxon>Eukaryota</taxon>
        <taxon>Fungi</taxon>
        <taxon>Fungi incertae sedis</taxon>
        <taxon>Mucoromycota</taxon>
        <taxon>Glomeromycotina</taxon>
        <taxon>Glomeromycetes</taxon>
        <taxon>Diversisporales</taxon>
        <taxon>Acaulosporaceae</taxon>
        <taxon>Acaulospora</taxon>
    </lineage>
</organism>
<evidence type="ECO:0000313" key="3">
    <source>
        <dbReference type="Proteomes" id="UP000789342"/>
    </source>
</evidence>
<keyword evidence="1" id="KW-1133">Transmembrane helix</keyword>
<reference evidence="2" key="1">
    <citation type="submission" date="2021-06" db="EMBL/GenBank/DDBJ databases">
        <authorList>
            <person name="Kallberg Y."/>
            <person name="Tangrot J."/>
            <person name="Rosling A."/>
        </authorList>
    </citation>
    <scope>NUCLEOTIDE SEQUENCE</scope>
    <source>
        <strain evidence="2">CL551</strain>
    </source>
</reference>
<keyword evidence="1" id="KW-0472">Membrane</keyword>
<evidence type="ECO:0000313" key="2">
    <source>
        <dbReference type="EMBL" id="CAG8675586.1"/>
    </source>
</evidence>
<feature type="transmembrane region" description="Helical" evidence="1">
    <location>
        <begin position="32"/>
        <end position="56"/>
    </location>
</feature>
<sequence>MNGSGADGKKCFMNKVNNAVRKRRVDGFVPEFLSQIICYFFITFAAILSFAAIQVIPPADSLEKGEGGTNGS</sequence>
<name>A0A9N9HI24_9GLOM</name>
<proteinExistence type="predicted"/>
<evidence type="ECO:0000256" key="1">
    <source>
        <dbReference type="SAM" id="Phobius"/>
    </source>
</evidence>